<dbReference type="InterPro" id="IPR012924">
    <property type="entry name" value="TfuA_core"/>
</dbReference>
<name>A0A2T4YTW0_9SPHN</name>
<organism evidence="2 3">
    <name type="scientific">Sphingomonas aerolata</name>
    <dbReference type="NCBI Taxonomy" id="185951"/>
    <lineage>
        <taxon>Bacteria</taxon>
        <taxon>Pseudomonadati</taxon>
        <taxon>Pseudomonadota</taxon>
        <taxon>Alphaproteobacteria</taxon>
        <taxon>Sphingomonadales</taxon>
        <taxon>Sphingomonadaceae</taxon>
        <taxon>Sphingomonas</taxon>
    </lineage>
</organism>
<reference evidence="2 3" key="1">
    <citation type="submission" date="2018-04" db="EMBL/GenBank/DDBJ databases">
        <title>Genomic Encyclopedia of Type Strains, Phase III (KMG-III): the genomes of soil and plant-associated and newly described type strains.</title>
        <authorList>
            <person name="Whitman W."/>
        </authorList>
    </citation>
    <scope>NUCLEOTIDE SEQUENCE [LARGE SCALE GENOMIC DNA]</scope>
    <source>
        <strain evidence="2 3">NW12</strain>
    </source>
</reference>
<dbReference type="Pfam" id="PF02624">
    <property type="entry name" value="YcaO"/>
    <property type="match status" value="1"/>
</dbReference>
<dbReference type="Gene3D" id="3.30.160.660">
    <property type="match status" value="1"/>
</dbReference>
<dbReference type="PROSITE" id="PS51664">
    <property type="entry name" value="YCAO"/>
    <property type="match status" value="1"/>
</dbReference>
<dbReference type="PANTHER" id="PTHR37809">
    <property type="entry name" value="RIBOSOMAL PROTEIN S12 METHYLTHIOTRANSFERASE ACCESSORY FACTOR YCAO"/>
    <property type="match status" value="1"/>
</dbReference>
<sequence length="613" mass="64946">MGGLGVPTFQAVRPWSRSLSVSQGKGLTVMAAAVSALLEAVELDSAERLFPPSGSMIPLRTLGSDALTMWSSGIRKPGAIALDPEQPRLWVDGYNLANGRNAPIPFDLVCLDATKQPLPDVRPMSVGLATGNTIEEALTGAVAEVVEHDLVAMFDALLPAQRREMQLDTASVIDPLIQTLLSRFASKGFAVRVWSIGQGSSVAAFRCTLWRERGRSSDMAPVAGSGCHSDRRVALLRALLEAAQAQATLVAGARDDLVQSDYLGGAGRQMALVLDTLSFGPGQLAWADVRDHPLGRSHLDALLEYASHCSALPVIAASHPQPHSALHIVHAFAPGLRQVQRLVMNGAAEPAVRPLPQPAVRRRRAALLPVVFAGPSLPPGFTAPGIDLRSPAVCGDLAMLLADLPPAVGLIDGCFEVAPTVWHKEILNLLARGVPVLGGASLGAIRAAELAAAGMRGIGAIFVGYASGSIRRDDAVMIDHAPVELGYHSLTVALVDAEAALWQVAMPPLERRALQRIVRTASYHERTWHLCLRRLAEQTGRSPTVSAATFGMVPSLKRKDALGLIAAVSKAAGTGNFTLPRPPLTADYLRMLTTLPQEPPLVRRTNAVGVSRA</sequence>
<dbReference type="GO" id="GO:0016301">
    <property type="term" value="F:kinase activity"/>
    <property type="evidence" value="ECO:0007669"/>
    <property type="project" value="UniProtKB-KW"/>
</dbReference>
<dbReference type="Proteomes" id="UP000240996">
    <property type="component" value="Unassembled WGS sequence"/>
</dbReference>
<dbReference type="InterPro" id="IPR003776">
    <property type="entry name" value="YcaO-like_dom"/>
</dbReference>
<dbReference type="Pfam" id="PF07812">
    <property type="entry name" value="TfuA"/>
    <property type="match status" value="1"/>
</dbReference>
<dbReference type="PANTHER" id="PTHR37809:SF1">
    <property type="entry name" value="RIBOSOMAL PROTEIN S12 METHYLTHIOTRANSFERASE ACCESSORY FACTOR YCAO"/>
    <property type="match status" value="1"/>
</dbReference>
<keyword evidence="2" id="KW-0418">Kinase</keyword>
<keyword evidence="3" id="KW-1185">Reference proteome</keyword>
<dbReference type="AlphaFoldDB" id="A0A2T4YTW0"/>
<evidence type="ECO:0000313" key="3">
    <source>
        <dbReference type="Proteomes" id="UP000240996"/>
    </source>
</evidence>
<dbReference type="EMBL" id="PZZN01000001">
    <property type="protein sequence ID" value="PTM47256.1"/>
    <property type="molecule type" value="Genomic_DNA"/>
</dbReference>
<comment type="caution">
    <text evidence="2">The sequence shown here is derived from an EMBL/GenBank/DDBJ whole genome shotgun (WGS) entry which is preliminary data.</text>
</comment>
<evidence type="ECO:0000259" key="1">
    <source>
        <dbReference type="PROSITE" id="PS51664"/>
    </source>
</evidence>
<keyword evidence="2" id="KW-0808">Transferase</keyword>
<gene>
    <name evidence="2" type="ORF">C8J24_0644</name>
</gene>
<proteinExistence type="predicted"/>
<dbReference type="NCBIfam" id="TIGR00702">
    <property type="entry name" value="YcaO-type kinase domain"/>
    <property type="match status" value="1"/>
</dbReference>
<protein>
    <submittedName>
        <fullName evidence="2">YcaO-like protein with predicted kinase domain</fullName>
    </submittedName>
</protein>
<feature type="domain" description="YcaO" evidence="1">
    <location>
        <begin position="24"/>
        <end position="378"/>
    </location>
</feature>
<accession>A0A2T4YTW0</accession>
<evidence type="ECO:0000313" key="2">
    <source>
        <dbReference type="EMBL" id="PTM47256.1"/>
    </source>
</evidence>